<accession>A0ABR0TLE2</accession>
<feature type="transmembrane region" description="Helical" evidence="10">
    <location>
        <begin position="139"/>
        <end position="160"/>
    </location>
</feature>
<feature type="transmembrane region" description="Helical" evidence="10">
    <location>
        <begin position="539"/>
        <end position="558"/>
    </location>
</feature>
<evidence type="ECO:0000256" key="8">
    <source>
        <dbReference type="ARBA" id="ARBA00023136"/>
    </source>
</evidence>
<comment type="subcellular location">
    <subcellularLocation>
        <location evidence="1">Membrane</location>
        <topology evidence="1">Multi-pass membrane protein</topology>
    </subcellularLocation>
</comment>
<feature type="transmembrane region" description="Helical" evidence="10">
    <location>
        <begin position="113"/>
        <end position="133"/>
    </location>
</feature>
<comment type="similarity">
    <text evidence="2">Belongs to the oligopeptide OPT transporter family.</text>
</comment>
<feature type="transmembrane region" description="Helical" evidence="10">
    <location>
        <begin position="349"/>
        <end position="369"/>
    </location>
</feature>
<name>A0ABR0TLE2_AURPU</name>
<evidence type="ECO:0008006" key="13">
    <source>
        <dbReference type="Google" id="ProtNLM"/>
    </source>
</evidence>
<keyword evidence="7 10" id="KW-1133">Transmembrane helix</keyword>
<organism evidence="11 12">
    <name type="scientific">Aureobasidium pullulans</name>
    <name type="common">Black yeast</name>
    <name type="synonym">Pullularia pullulans</name>
    <dbReference type="NCBI Taxonomy" id="5580"/>
    <lineage>
        <taxon>Eukaryota</taxon>
        <taxon>Fungi</taxon>
        <taxon>Dikarya</taxon>
        <taxon>Ascomycota</taxon>
        <taxon>Pezizomycotina</taxon>
        <taxon>Dothideomycetes</taxon>
        <taxon>Dothideomycetidae</taxon>
        <taxon>Dothideales</taxon>
        <taxon>Saccotheciaceae</taxon>
        <taxon>Aureobasidium</taxon>
    </lineage>
</organism>
<dbReference type="PANTHER" id="PTHR22601">
    <property type="entry name" value="ISP4 LIKE PROTEIN"/>
    <property type="match status" value="1"/>
</dbReference>
<keyword evidence="6" id="KW-0653">Protein transport</keyword>
<feature type="transmembrane region" description="Helical" evidence="10">
    <location>
        <begin position="766"/>
        <end position="790"/>
    </location>
</feature>
<evidence type="ECO:0000256" key="7">
    <source>
        <dbReference type="ARBA" id="ARBA00022989"/>
    </source>
</evidence>
<reference evidence="11 12" key="1">
    <citation type="submission" date="2023-11" db="EMBL/GenBank/DDBJ databases">
        <title>Draft genome sequence and annotation of the polyextremotolerant black yeast-like fungus Aureobasidium pullulans NRRL 62042.</title>
        <authorList>
            <person name="Dielentheis-Frenken M.R.E."/>
            <person name="Wibberg D."/>
            <person name="Blank L.M."/>
            <person name="Tiso T."/>
        </authorList>
    </citation>
    <scope>NUCLEOTIDE SEQUENCE [LARGE SCALE GENOMIC DNA]</scope>
    <source>
        <strain evidence="11 12">NRRL 62042</strain>
    </source>
</reference>
<evidence type="ECO:0000256" key="4">
    <source>
        <dbReference type="ARBA" id="ARBA00022692"/>
    </source>
</evidence>
<feature type="transmembrane region" description="Helical" evidence="10">
    <location>
        <begin position="512"/>
        <end position="533"/>
    </location>
</feature>
<keyword evidence="8 10" id="KW-0472">Membrane</keyword>
<dbReference type="InterPro" id="IPR004648">
    <property type="entry name" value="Oligpept_transpt"/>
</dbReference>
<evidence type="ECO:0000256" key="2">
    <source>
        <dbReference type="ARBA" id="ARBA00008807"/>
    </source>
</evidence>
<comment type="caution">
    <text evidence="11">The sequence shown here is derived from an EMBL/GenBank/DDBJ whole genome shotgun (WGS) entry which is preliminary data.</text>
</comment>
<evidence type="ECO:0000313" key="11">
    <source>
        <dbReference type="EMBL" id="KAK6004901.1"/>
    </source>
</evidence>
<sequence>MAHPQQRPGFKRADTDMASSGIELELEPEPSSSKKVPRSSGIEIEEPDTKTGAIAGSVKEVPPYQESDEYSVQEGATGYVAEEHKVVETAEDIVNQVLTVEDDETLNPWTFRMFFLGFGLSIFASVLQEIFYFKPQTIYVSNVFLCVIAYVLGEAMSKVIPSKGVIGRYLNPQPFNMKEHAAITLMASAAGQSALATEVLAAQELWYGGYPSKVLAVFIVLSSQLIGYGIAGLLRDVLVYPTKMLWPINLPVTTLLESLHKDKAAARQKIRIFYIIFAVVFVWEVFPEYLFPVLEGVSIFCLANQQSLVFTNLFGGASGNEGLGFLSLCFDWQYIASLGSPLWLPLETLTNMTIGWIGCIILFMGLYYGNYWRAQDFPFLAQVLFTGESNGTYYAEYNQTLILNSKMEIDQTLLDAQGPPYLTATYIAYLITSNAGFTATFVHMFLWNYEEIKAGWSWAKPSNLRKLLKPETYKFWQNQESPEKRLARKEADPDLDPHYKLMLRNLYPETPLWWWGAVVLISWVLGLGCLYGMDSTLPWWGFLMSTLLTALCMLFFGAQMAITGFQFNIQPICQMLAGYMFKGRPLANMYFTTYTYNALQMGEVLAKDLKLGQYMHLAPRTTFFVQIAGCIVGALFNYIMMISIVDNQSTILKSIAGSNIWSGQNVQQFNTLAIAWSMPAELFSVGGRYEWVTLSYLIGFIVPIPFWLAYRYTKNSFFKYMNVSMILWYMGWLFVGINASITMFFIAGFLSQWFVRRRYPELFVKYNYIVSAALDGGTQVLVFILTFAVFGGSGKARPFPTWAGNPDTSVHNLDYCMVNPGTSS</sequence>
<keyword evidence="12" id="KW-1185">Reference proteome</keyword>
<evidence type="ECO:0000256" key="5">
    <source>
        <dbReference type="ARBA" id="ARBA00022856"/>
    </source>
</evidence>
<dbReference type="Proteomes" id="UP001341245">
    <property type="component" value="Unassembled WGS sequence"/>
</dbReference>
<protein>
    <recommendedName>
        <fullName evidence="13">OPT superfamily oligopeptide transporter</fullName>
    </recommendedName>
</protein>
<dbReference type="NCBIfam" id="TIGR00728">
    <property type="entry name" value="OPT_sfam"/>
    <property type="match status" value="1"/>
</dbReference>
<evidence type="ECO:0000256" key="10">
    <source>
        <dbReference type="SAM" id="Phobius"/>
    </source>
</evidence>
<feature type="transmembrane region" description="Helical" evidence="10">
    <location>
        <begin position="731"/>
        <end position="754"/>
    </location>
</feature>
<feature type="transmembrane region" description="Helical" evidence="10">
    <location>
        <begin position="623"/>
        <end position="645"/>
    </location>
</feature>
<keyword evidence="5" id="KW-0571">Peptide transport</keyword>
<evidence type="ECO:0000256" key="6">
    <source>
        <dbReference type="ARBA" id="ARBA00022927"/>
    </source>
</evidence>
<evidence type="ECO:0000256" key="9">
    <source>
        <dbReference type="SAM" id="MobiDB-lite"/>
    </source>
</evidence>
<evidence type="ECO:0000256" key="3">
    <source>
        <dbReference type="ARBA" id="ARBA00022448"/>
    </source>
</evidence>
<feature type="region of interest" description="Disordered" evidence="9">
    <location>
        <begin position="1"/>
        <end position="54"/>
    </location>
</feature>
<dbReference type="EMBL" id="JASGXD010000006">
    <property type="protein sequence ID" value="KAK6004901.1"/>
    <property type="molecule type" value="Genomic_DNA"/>
</dbReference>
<feature type="transmembrane region" description="Helical" evidence="10">
    <location>
        <begin position="691"/>
        <end position="710"/>
    </location>
</feature>
<feature type="transmembrane region" description="Helical" evidence="10">
    <location>
        <begin position="270"/>
        <end position="286"/>
    </location>
</feature>
<evidence type="ECO:0000313" key="12">
    <source>
        <dbReference type="Proteomes" id="UP001341245"/>
    </source>
</evidence>
<keyword evidence="3" id="KW-0813">Transport</keyword>
<feature type="compositionally biased region" description="Low complexity" evidence="9">
    <location>
        <begin position="19"/>
        <end position="42"/>
    </location>
</feature>
<feature type="transmembrane region" description="Helical" evidence="10">
    <location>
        <begin position="214"/>
        <end position="234"/>
    </location>
</feature>
<proteinExistence type="inferred from homology"/>
<keyword evidence="4 10" id="KW-0812">Transmembrane</keyword>
<dbReference type="Pfam" id="PF03169">
    <property type="entry name" value="OPT"/>
    <property type="match status" value="1"/>
</dbReference>
<dbReference type="InterPro" id="IPR004813">
    <property type="entry name" value="OPT"/>
</dbReference>
<evidence type="ECO:0000256" key="1">
    <source>
        <dbReference type="ARBA" id="ARBA00004141"/>
    </source>
</evidence>
<gene>
    <name evidence="11" type="ORF">QM012_007680</name>
</gene>